<reference evidence="1" key="1">
    <citation type="submission" date="2023-04" db="EMBL/GenBank/DDBJ databases">
        <authorList>
            <consortium name="ELIXIR-Norway"/>
        </authorList>
    </citation>
    <scope>NUCLEOTIDE SEQUENCE [LARGE SCALE GENOMIC DNA]</scope>
</reference>
<accession>A0ABN8XYH6</accession>
<dbReference type="EMBL" id="OX459947">
    <property type="protein sequence ID" value="CAI9154427.1"/>
    <property type="molecule type" value="Genomic_DNA"/>
</dbReference>
<protein>
    <submittedName>
        <fullName evidence="1">Uncharacterized protein</fullName>
    </submittedName>
</protein>
<keyword evidence="2" id="KW-1185">Reference proteome</keyword>
<evidence type="ECO:0000313" key="2">
    <source>
        <dbReference type="Proteomes" id="UP001176941"/>
    </source>
</evidence>
<name>A0ABN8XYH6_RANTA</name>
<organism evidence="1 2">
    <name type="scientific">Rangifer tarandus platyrhynchus</name>
    <name type="common">Svalbard reindeer</name>
    <dbReference type="NCBI Taxonomy" id="3082113"/>
    <lineage>
        <taxon>Eukaryota</taxon>
        <taxon>Metazoa</taxon>
        <taxon>Chordata</taxon>
        <taxon>Craniata</taxon>
        <taxon>Vertebrata</taxon>
        <taxon>Euteleostomi</taxon>
        <taxon>Mammalia</taxon>
        <taxon>Eutheria</taxon>
        <taxon>Laurasiatheria</taxon>
        <taxon>Artiodactyla</taxon>
        <taxon>Ruminantia</taxon>
        <taxon>Pecora</taxon>
        <taxon>Cervidae</taxon>
        <taxon>Odocoileinae</taxon>
        <taxon>Rangifer</taxon>
    </lineage>
</organism>
<gene>
    <name evidence="1" type="ORF">MRATA1EN1_LOCUS3389</name>
</gene>
<sequence length="109" mass="12294">MKKYIHNILGAREKPTFGLPWGLSGKEPTSQCRRRGSIPGLGRSLGEGNGNPLQYSFLGNPMDRGVWQTTVHGLARESDMTEQLNNREKIQYENGGRDYFQVIDFCCIC</sequence>
<dbReference type="Proteomes" id="UP001176941">
    <property type="component" value="Chromosome 11"/>
</dbReference>
<proteinExistence type="predicted"/>
<evidence type="ECO:0000313" key="1">
    <source>
        <dbReference type="EMBL" id="CAI9154427.1"/>
    </source>
</evidence>